<organism evidence="1 2">
    <name type="scientific">Riccia sorocarpa</name>
    <dbReference type="NCBI Taxonomy" id="122646"/>
    <lineage>
        <taxon>Eukaryota</taxon>
        <taxon>Viridiplantae</taxon>
        <taxon>Streptophyta</taxon>
        <taxon>Embryophyta</taxon>
        <taxon>Marchantiophyta</taxon>
        <taxon>Marchantiopsida</taxon>
        <taxon>Marchantiidae</taxon>
        <taxon>Marchantiales</taxon>
        <taxon>Ricciaceae</taxon>
        <taxon>Riccia</taxon>
    </lineage>
</organism>
<name>A0ABD3HUR5_9MARC</name>
<sequence>MISSIESLASFNIWLPVGWHMKQTAVFTQNVSHGLRQTQRQFQKLYGKQVGLERLRTCKMPNQQQD</sequence>
<keyword evidence="2" id="KW-1185">Reference proteome</keyword>
<dbReference type="EMBL" id="JBJQOH010000003">
    <property type="protein sequence ID" value="KAL3694506.1"/>
    <property type="molecule type" value="Genomic_DNA"/>
</dbReference>
<dbReference type="Proteomes" id="UP001633002">
    <property type="component" value="Unassembled WGS sequence"/>
</dbReference>
<proteinExistence type="predicted"/>
<accession>A0ABD3HUR5</accession>
<protein>
    <submittedName>
        <fullName evidence="1">Uncharacterized protein</fullName>
    </submittedName>
</protein>
<evidence type="ECO:0000313" key="1">
    <source>
        <dbReference type="EMBL" id="KAL3694506.1"/>
    </source>
</evidence>
<gene>
    <name evidence="1" type="ORF">R1sor_008157</name>
</gene>
<dbReference type="AlphaFoldDB" id="A0ABD3HUR5"/>
<evidence type="ECO:0000313" key="2">
    <source>
        <dbReference type="Proteomes" id="UP001633002"/>
    </source>
</evidence>
<comment type="caution">
    <text evidence="1">The sequence shown here is derived from an EMBL/GenBank/DDBJ whole genome shotgun (WGS) entry which is preliminary data.</text>
</comment>
<reference evidence="1 2" key="1">
    <citation type="submission" date="2024-09" db="EMBL/GenBank/DDBJ databases">
        <title>Chromosome-scale assembly of Riccia sorocarpa.</title>
        <authorList>
            <person name="Paukszto L."/>
        </authorList>
    </citation>
    <scope>NUCLEOTIDE SEQUENCE [LARGE SCALE GENOMIC DNA]</scope>
    <source>
        <strain evidence="1">LP-2024</strain>
        <tissue evidence="1">Aerial parts of the thallus</tissue>
    </source>
</reference>